<dbReference type="Gene3D" id="3.90.320.10">
    <property type="match status" value="1"/>
</dbReference>
<evidence type="ECO:0000313" key="3">
    <source>
        <dbReference type="Proteomes" id="UP000037386"/>
    </source>
</evidence>
<dbReference type="EMBL" id="LHCF01000001">
    <property type="protein sequence ID" value="KOR75691.1"/>
    <property type="molecule type" value="Genomic_DNA"/>
</dbReference>
<dbReference type="Proteomes" id="UP000037386">
    <property type="component" value="Unassembled WGS sequence"/>
</dbReference>
<dbReference type="CDD" id="cd22343">
    <property type="entry name" value="PDDEXK_lambda_exonuclease-like"/>
    <property type="match status" value="1"/>
</dbReference>
<dbReference type="InterPro" id="IPR019080">
    <property type="entry name" value="YqaJ_viral_recombinase"/>
</dbReference>
<dbReference type="AlphaFoldDB" id="A0A0M1N0L2"/>
<dbReference type="InterPro" id="IPR011335">
    <property type="entry name" value="Restrct_endonuc-II-like"/>
</dbReference>
<dbReference type="InterPro" id="IPR011604">
    <property type="entry name" value="PDDEXK-like_dom_sf"/>
</dbReference>
<sequence>MKFTKSESNQMINLEQNSEAWHKHRSNYINASEVAAIMGLNPFETKQALFKRKLFKEKIEDNNAMRHGRRLEPEARNFFNEVNNMEFVPAVFIKDFMSASLDGWHQESNSILEIKCPISYNSPSWSKFLLNNEIPMYYYAQVQAQLFCSDTEKAFFLVYQTFQSSKVKEIHRDPKFIEEMYQKAHVFYNLLNEAKETLDKLKEK</sequence>
<dbReference type="OrthoDB" id="385827at2"/>
<dbReference type="PANTHER" id="PTHR46609">
    <property type="entry name" value="EXONUCLEASE, PHAGE-TYPE/RECB, C-TERMINAL DOMAIN-CONTAINING PROTEIN"/>
    <property type="match status" value="1"/>
</dbReference>
<dbReference type="NCBIfam" id="TIGR03033">
    <property type="entry name" value="phage_rel_nuc"/>
    <property type="match status" value="1"/>
</dbReference>
<dbReference type="RefSeq" id="WP_053521246.1">
    <property type="nucleotide sequence ID" value="NZ_LHCF01000001.1"/>
</dbReference>
<dbReference type="SUPFAM" id="SSF52980">
    <property type="entry name" value="Restriction endonuclease-like"/>
    <property type="match status" value="1"/>
</dbReference>
<dbReference type="InterPro" id="IPR017482">
    <property type="entry name" value="Lambda-type_endonuclease"/>
</dbReference>
<reference evidence="3" key="1">
    <citation type="submission" date="2015-05" db="EMBL/GenBank/DDBJ databases">
        <title>Draft genome sequence of 'Candidatus Phytoplasma Pruni' strain CX, a plant pathogenic bacterium.</title>
        <authorList>
            <person name="Lee I.-M."/>
            <person name="Bottner-Parker K.D."/>
            <person name="Shao J."/>
            <person name="Gundersen-Rindal D.E."/>
            <person name="Zhao Y."/>
            <person name="Davis R.E."/>
        </authorList>
    </citation>
    <scope>NUCLEOTIDE SEQUENCE [LARGE SCALE GENOMIC DNA]</scope>
    <source>
        <strain evidence="3">CX</strain>
    </source>
</reference>
<dbReference type="PANTHER" id="PTHR46609:SF6">
    <property type="entry name" value="EXONUCLEASE, PHAGE-TYPE_RECB, C-TERMINAL DOMAIN-CONTAINING PROTEIN-RELATED"/>
    <property type="match status" value="1"/>
</dbReference>
<gene>
    <name evidence="2" type="ORF">CPX_001249</name>
</gene>
<dbReference type="Pfam" id="PF09588">
    <property type="entry name" value="YqaJ"/>
    <property type="match status" value="1"/>
</dbReference>
<organism evidence="2 3">
    <name type="scientific">Candidatus Phytoplasma pruni</name>
    <dbReference type="NCBI Taxonomy" id="479893"/>
    <lineage>
        <taxon>Bacteria</taxon>
        <taxon>Bacillati</taxon>
        <taxon>Mycoplasmatota</taxon>
        <taxon>Mollicutes</taxon>
        <taxon>Acholeplasmatales</taxon>
        <taxon>Acholeplasmataceae</taxon>
        <taxon>Candidatus Phytoplasma</taxon>
        <taxon>16SrIII (X-disease group)</taxon>
    </lineage>
</organism>
<comment type="caution">
    <text evidence="2">The sequence shown here is derived from an EMBL/GenBank/DDBJ whole genome shotgun (WGS) entry which is preliminary data.</text>
</comment>
<dbReference type="STRING" id="479893.CPX_001249"/>
<evidence type="ECO:0000313" key="2">
    <source>
        <dbReference type="EMBL" id="KOR75691.1"/>
    </source>
</evidence>
<name>A0A0M1N0L2_9MOLU</name>
<dbReference type="PATRIC" id="fig|479893.3.peg.24"/>
<feature type="domain" description="YqaJ viral recombinase" evidence="1">
    <location>
        <begin position="21"/>
        <end position="151"/>
    </location>
</feature>
<proteinExistence type="predicted"/>
<protein>
    <recommendedName>
        <fullName evidence="1">YqaJ viral recombinase domain-containing protein</fullName>
    </recommendedName>
</protein>
<dbReference type="InterPro" id="IPR051703">
    <property type="entry name" value="NF-kappa-B_Signaling_Reg"/>
</dbReference>
<evidence type="ECO:0000259" key="1">
    <source>
        <dbReference type="Pfam" id="PF09588"/>
    </source>
</evidence>
<accession>A0A0M1N0L2</accession>